<dbReference type="EMBL" id="CP016094">
    <property type="protein sequence ID" value="AOS45639.1"/>
    <property type="molecule type" value="Genomic_DNA"/>
</dbReference>
<dbReference type="InterPro" id="IPR036291">
    <property type="entry name" value="NAD(P)-bd_dom_sf"/>
</dbReference>
<dbReference type="InterPro" id="IPR050463">
    <property type="entry name" value="Gfo/Idh/MocA_oxidrdct_glycsds"/>
</dbReference>
<proteinExistence type="predicted"/>
<dbReference type="PROSITE" id="PS51318">
    <property type="entry name" value="TAT"/>
    <property type="match status" value="1"/>
</dbReference>
<dbReference type="OrthoDB" id="9792935at2"/>
<dbReference type="Pfam" id="PF01408">
    <property type="entry name" value="GFO_IDH_MocA"/>
    <property type="match status" value="1"/>
</dbReference>
<keyword evidence="4" id="KW-1185">Reference proteome</keyword>
<evidence type="ECO:0000313" key="3">
    <source>
        <dbReference type="EMBL" id="AOS45639.1"/>
    </source>
</evidence>
<dbReference type="InterPro" id="IPR000683">
    <property type="entry name" value="Gfo/Idh/MocA-like_OxRdtase_N"/>
</dbReference>
<feature type="domain" description="Gfo/Idh/MocA-like oxidoreductase N-terminal" evidence="1">
    <location>
        <begin position="50"/>
        <end position="172"/>
    </location>
</feature>
<dbReference type="InterPro" id="IPR043906">
    <property type="entry name" value="Gfo/Idh/MocA_OxRdtase_bact_C"/>
</dbReference>
<feature type="domain" description="Gfo/Idh/MocA-like oxidoreductase bacterial type C-terminal" evidence="2">
    <location>
        <begin position="209"/>
        <end position="276"/>
    </location>
</feature>
<dbReference type="STRING" id="1838286.Verru16b_02723"/>
<dbReference type="RefSeq" id="WP_069962765.1">
    <property type="nucleotide sequence ID" value="NZ_CP016094.1"/>
</dbReference>
<evidence type="ECO:0000313" key="4">
    <source>
        <dbReference type="Proteomes" id="UP000095228"/>
    </source>
</evidence>
<dbReference type="Proteomes" id="UP000095228">
    <property type="component" value="Chromosome"/>
</dbReference>
<dbReference type="SUPFAM" id="SSF55347">
    <property type="entry name" value="Glyceraldehyde-3-phosphate dehydrogenase-like, C-terminal domain"/>
    <property type="match status" value="1"/>
</dbReference>
<keyword evidence="3" id="KW-0560">Oxidoreductase</keyword>
<evidence type="ECO:0000259" key="1">
    <source>
        <dbReference type="Pfam" id="PF01408"/>
    </source>
</evidence>
<dbReference type="GO" id="GO:0016491">
    <property type="term" value="F:oxidoreductase activity"/>
    <property type="evidence" value="ECO:0007669"/>
    <property type="project" value="UniProtKB-KW"/>
</dbReference>
<name>A0A1D8AXM1_9BACT</name>
<reference evidence="3 4" key="1">
    <citation type="submission" date="2016-06" db="EMBL/GenBank/DDBJ databases">
        <title>Three novel species with peptidoglycan cell walls form the new genus Lacunisphaera gen. nov. in the family Opitutaceae of the verrucomicrobial subdivision 4.</title>
        <authorList>
            <person name="Rast P."/>
            <person name="Gloeckner I."/>
            <person name="Jogler M."/>
            <person name="Boedeker C."/>
            <person name="Jeske O."/>
            <person name="Wiegand S."/>
            <person name="Reinhardt R."/>
            <person name="Schumann P."/>
            <person name="Rohde M."/>
            <person name="Spring S."/>
            <person name="Gloeckner F.O."/>
            <person name="Jogler C."/>
        </authorList>
    </citation>
    <scope>NUCLEOTIDE SEQUENCE [LARGE SCALE GENOMIC DNA]</scope>
    <source>
        <strain evidence="3 4">IG16b</strain>
    </source>
</reference>
<dbReference type="Gene3D" id="3.40.50.720">
    <property type="entry name" value="NAD(P)-binding Rossmann-like Domain"/>
    <property type="match status" value="1"/>
</dbReference>
<organism evidence="3 4">
    <name type="scientific">Lacunisphaera limnophila</name>
    <dbReference type="NCBI Taxonomy" id="1838286"/>
    <lineage>
        <taxon>Bacteria</taxon>
        <taxon>Pseudomonadati</taxon>
        <taxon>Verrucomicrobiota</taxon>
        <taxon>Opitutia</taxon>
        <taxon>Opitutales</taxon>
        <taxon>Opitutaceae</taxon>
        <taxon>Lacunisphaera</taxon>
    </lineage>
</organism>
<protein>
    <submittedName>
        <fullName evidence="3">Putative oxidoreductase YvaA</fullName>
        <ecNumber evidence="3">1.-.-.-</ecNumber>
    </submittedName>
</protein>
<dbReference type="PANTHER" id="PTHR43818">
    <property type="entry name" value="BCDNA.GH03377"/>
    <property type="match status" value="1"/>
</dbReference>
<dbReference type="Gene3D" id="3.30.360.10">
    <property type="entry name" value="Dihydrodipicolinate Reductase, domain 2"/>
    <property type="match status" value="1"/>
</dbReference>
<dbReference type="InterPro" id="IPR006311">
    <property type="entry name" value="TAT_signal"/>
</dbReference>
<dbReference type="Pfam" id="PF19051">
    <property type="entry name" value="GFO_IDH_MocA_C2"/>
    <property type="match status" value="1"/>
</dbReference>
<dbReference type="EC" id="1.-.-.-" evidence="3"/>
<evidence type="ECO:0000259" key="2">
    <source>
        <dbReference type="Pfam" id="PF19051"/>
    </source>
</evidence>
<dbReference type="AlphaFoldDB" id="A0A1D8AXM1"/>
<dbReference type="SUPFAM" id="SSF51735">
    <property type="entry name" value="NAD(P)-binding Rossmann-fold domains"/>
    <property type="match status" value="1"/>
</dbReference>
<dbReference type="GO" id="GO:0000166">
    <property type="term" value="F:nucleotide binding"/>
    <property type="evidence" value="ECO:0007669"/>
    <property type="project" value="InterPro"/>
</dbReference>
<dbReference type="KEGG" id="obg:Verru16b_02723"/>
<dbReference type="PANTHER" id="PTHR43818:SF3">
    <property type="entry name" value="OXIDOREDUCTASE-RELATED"/>
    <property type="match status" value="1"/>
</dbReference>
<gene>
    <name evidence="3" type="primary">yvaA_1</name>
    <name evidence="3" type="ORF">Verru16b_02723</name>
</gene>
<accession>A0A1D8AXM1</accession>
<dbReference type="PATRIC" id="fig|1838286.3.peg.2737"/>
<sequence length="465" mass="51902">MSVPVPPGHDFAYPSRRRFLTSALAAGTALALAPSRLVRAAETAPAGRKLKVAFVGIGNRGLDLVKTFRDTGLIEAVAMCDVDLMAEHTAEARGIFPEARLFQDYRELFAQAGDTFEAVIIATPDFTHFVVAMHAMRAGKHIYLEKPLAHTFQEAELLMAQAARSGVVTQMGNQGHSGNNYHQFKAWQEAGIIADVTRVDMFMNSPRRWHGWDVKGYESHEAVPATIDWDLWHANRPVHPFSARLHPGNWRGWFDYGNGAFGDWGPHILDTCHRFLALGLPHTIEAVKRDGPNDFIFPQATTIRFDFPARGAMPPVEVFWYDGVANLPPLPPEMANAATPFKQRNGKFIYSKKLTFLGGTHGETLRIVPEEKMRELGPTLPRITGGFSDHFQNFALACLGREETKSPFHISGPLSQVFILGVIAQRIGGRLEFDPVVKRFTNSDRANELLVQEAPRPGWEHYFRT</sequence>